<evidence type="ECO:0000313" key="2">
    <source>
        <dbReference type="EnsemblMetazoa" id="XP_050502383.1"/>
    </source>
</evidence>
<accession>A0ABM5JWR9</accession>
<dbReference type="RefSeq" id="XP_050502383.1">
    <property type="nucleotide sequence ID" value="XM_050646426.1"/>
</dbReference>
<feature type="compositionally biased region" description="Pro residues" evidence="1">
    <location>
        <begin position="454"/>
        <end position="535"/>
    </location>
</feature>
<feature type="region of interest" description="Disordered" evidence="1">
    <location>
        <begin position="216"/>
        <end position="250"/>
    </location>
</feature>
<dbReference type="GeneID" id="114344918"/>
<organism evidence="2 3">
    <name type="scientific">Diabrotica virgifera virgifera</name>
    <name type="common">western corn rootworm</name>
    <dbReference type="NCBI Taxonomy" id="50390"/>
    <lineage>
        <taxon>Eukaryota</taxon>
        <taxon>Metazoa</taxon>
        <taxon>Ecdysozoa</taxon>
        <taxon>Arthropoda</taxon>
        <taxon>Hexapoda</taxon>
        <taxon>Insecta</taxon>
        <taxon>Pterygota</taxon>
        <taxon>Neoptera</taxon>
        <taxon>Endopterygota</taxon>
        <taxon>Coleoptera</taxon>
        <taxon>Polyphaga</taxon>
        <taxon>Cucujiformia</taxon>
        <taxon>Chrysomeloidea</taxon>
        <taxon>Chrysomelidae</taxon>
        <taxon>Galerucinae</taxon>
        <taxon>Diabroticina</taxon>
        <taxon>Diabroticites</taxon>
        <taxon>Diabrotica</taxon>
    </lineage>
</organism>
<evidence type="ECO:0000313" key="3">
    <source>
        <dbReference type="Proteomes" id="UP001652700"/>
    </source>
</evidence>
<feature type="compositionally biased region" description="Acidic residues" evidence="1">
    <location>
        <begin position="422"/>
        <end position="432"/>
    </location>
</feature>
<evidence type="ECO:0000256" key="1">
    <source>
        <dbReference type="SAM" id="MobiDB-lite"/>
    </source>
</evidence>
<proteinExistence type="predicted"/>
<feature type="compositionally biased region" description="Polar residues" evidence="1">
    <location>
        <begin position="216"/>
        <end position="239"/>
    </location>
</feature>
<feature type="compositionally biased region" description="Basic and acidic residues" evidence="1">
    <location>
        <begin position="536"/>
        <end position="569"/>
    </location>
</feature>
<dbReference type="Proteomes" id="UP001652700">
    <property type="component" value="Unplaced"/>
</dbReference>
<feature type="region of interest" description="Disordered" evidence="1">
    <location>
        <begin position="422"/>
        <end position="571"/>
    </location>
</feature>
<name>A0ABM5JWR9_DIAVI</name>
<sequence length="764" mass="84791">MNQNLKSCTQHSSDSSNRVYKIAKSRLRSFRSVTSKLYMARRKLQPVVNDILTASQNSDVKQGQQWKSYYLTIDQYKDAMWAARLLKEVEEILKLDKQKKPSFKTQSFNFDAKVKVNKGGKIYIDTPILLQLIDLHKLLGEIIDFLQEIPQDGNDTSSKEDISDNKSSQCKSWTVSTGSSEDLRQSEPEKITKEILTTLTMPLSTDFVVMANHSNSKIPSQQKPSALKMTPTNGSKAILSSSSRFTSTNNSSNMEEVVDAAGAKKIIVKCMADLDKVRHFLEKDYSVQSVTIEKPKSNSAVNARKGNNSAVNARNGNNAAVNAKNGDYSAVNGRKGGISGQNVETYLYNEETDYDMQHEGCCCLENCPGDQPLEFTWKENGETGSKLVICIKGKSEEDGDIHVVIRQCPECLHAVMTDESEECDGSVPEEDVQPVGPSVHSFKEPSKAEIDHSPTPPRDPSYVAPPPPRDPSYVAPPPPRDPSYVAPPPPRDPSYVAPPPPRDPSYVAPPPPRDPSYVAPPPPRDPSYVAPPPPRDPSHVSTHEPSHQKLDKSNHSHVIFDPEEPRRSIVEGPNIKLNDTVNLHLTTSECNQDLVISLSVKAKGVKSTPVINIDDILADSQTSVEKSKTSLNQSNSKVAEKVIPIFRTKICSSMEIDLDHIKTKLYTTDMHHPSEEVQARLNDIGVDNLIRASRPAKCGRIAVLNEFSNKSIPYAPSLRSLPLDDTDIQLINQSLNMSINKIKHSKIFLGESHIESETDQWIYR</sequence>
<dbReference type="EnsemblMetazoa" id="XM_050646426.1">
    <property type="protein sequence ID" value="XP_050502383.1"/>
    <property type="gene ID" value="LOC114344918"/>
</dbReference>
<keyword evidence="3" id="KW-1185">Reference proteome</keyword>
<feature type="region of interest" description="Disordered" evidence="1">
    <location>
        <begin position="153"/>
        <end position="189"/>
    </location>
</feature>
<feature type="compositionally biased region" description="Basic and acidic residues" evidence="1">
    <location>
        <begin position="441"/>
        <end position="452"/>
    </location>
</feature>
<feature type="compositionally biased region" description="Polar residues" evidence="1">
    <location>
        <begin position="165"/>
        <end position="180"/>
    </location>
</feature>
<reference evidence="2" key="1">
    <citation type="submission" date="2025-05" db="UniProtKB">
        <authorList>
            <consortium name="EnsemblMetazoa"/>
        </authorList>
    </citation>
    <scope>IDENTIFICATION</scope>
</reference>
<protein>
    <submittedName>
        <fullName evidence="2">Uncharacterized protein</fullName>
    </submittedName>
</protein>
<feature type="compositionally biased region" description="Low complexity" evidence="1">
    <location>
        <begin position="240"/>
        <end position="250"/>
    </location>
</feature>